<dbReference type="AlphaFoldDB" id="A0A9R1XUQ6"/>
<feature type="compositionally biased region" description="Low complexity" evidence="1">
    <location>
        <begin position="189"/>
        <end position="208"/>
    </location>
</feature>
<organism evidence="2 3">
    <name type="scientific">Lactuca sativa</name>
    <name type="common">Garden lettuce</name>
    <dbReference type="NCBI Taxonomy" id="4236"/>
    <lineage>
        <taxon>Eukaryota</taxon>
        <taxon>Viridiplantae</taxon>
        <taxon>Streptophyta</taxon>
        <taxon>Embryophyta</taxon>
        <taxon>Tracheophyta</taxon>
        <taxon>Spermatophyta</taxon>
        <taxon>Magnoliopsida</taxon>
        <taxon>eudicotyledons</taxon>
        <taxon>Gunneridae</taxon>
        <taxon>Pentapetalae</taxon>
        <taxon>asterids</taxon>
        <taxon>campanulids</taxon>
        <taxon>Asterales</taxon>
        <taxon>Asteraceae</taxon>
        <taxon>Cichorioideae</taxon>
        <taxon>Cichorieae</taxon>
        <taxon>Lactucinae</taxon>
        <taxon>Lactuca</taxon>
    </lineage>
</organism>
<feature type="region of interest" description="Disordered" evidence="1">
    <location>
        <begin position="478"/>
        <end position="507"/>
    </location>
</feature>
<feature type="region of interest" description="Disordered" evidence="1">
    <location>
        <begin position="117"/>
        <end position="136"/>
    </location>
</feature>
<evidence type="ECO:0000256" key="1">
    <source>
        <dbReference type="SAM" id="MobiDB-lite"/>
    </source>
</evidence>
<sequence>MNSLPSSSCSCDESSYVSGGANRTLKEKLDQKKSFNGEPSKPSLGFACEAMENGISECFISIIVEARKKPLITMLEEIRIYIMDKFSFMDDECSKWKGNICPEVIKKMNLFGKNFRPRTKRRRHPSEKVSRFNSTSRVKPPRTVRCAKCLKYMHNKKCCKNEKNIPIPMPPKKIGRPRKYDVVGSNPHVSVPTQPSQQASQQGSQPPVTSIVTTQPSQHGSLWHQLYPLNLINKQVNRAIRKKLVVRRPNRRKSTTKFQDEVNNTVPVVNDTLNKVSQAPALNDVPLVNEVIEEEETKVSVKVSDPVINEVHDVNKTVSVVNDIPNNVAQVPVVNDVPLVNKVIEEEDDIMVLEEESVDVPLKVTQDLKQSLDEVGDAIDQILGSGNASDASDVPLVNKGGVEPEFTEGHASDVLPDKININEPDVDEGEADFVNDGDVIEVEGVENQDDGDVLEGEGEVVNDGNEVVVNDGNEAVGEAINDGNEVDDEGHLIVPKTRKRKPSEGEH</sequence>
<name>A0A9R1XUQ6_LACSA</name>
<evidence type="ECO:0000313" key="3">
    <source>
        <dbReference type="Proteomes" id="UP000235145"/>
    </source>
</evidence>
<dbReference type="EMBL" id="NBSK02000002">
    <property type="protein sequence ID" value="KAJ0219932.1"/>
    <property type="molecule type" value="Genomic_DNA"/>
</dbReference>
<accession>A0A9R1XUQ6</accession>
<comment type="caution">
    <text evidence="2">The sequence shown here is derived from an EMBL/GenBank/DDBJ whole genome shotgun (WGS) entry which is preliminary data.</text>
</comment>
<protein>
    <submittedName>
        <fullName evidence="2">Uncharacterized protein</fullName>
    </submittedName>
</protein>
<gene>
    <name evidence="2" type="ORF">LSAT_V11C200072930</name>
</gene>
<evidence type="ECO:0000313" key="2">
    <source>
        <dbReference type="EMBL" id="KAJ0219932.1"/>
    </source>
</evidence>
<feature type="region of interest" description="Disordered" evidence="1">
    <location>
        <begin position="168"/>
        <end position="216"/>
    </location>
</feature>
<proteinExistence type="predicted"/>
<keyword evidence="3" id="KW-1185">Reference proteome</keyword>
<reference evidence="2 3" key="1">
    <citation type="journal article" date="2017" name="Nat. Commun.">
        <title>Genome assembly with in vitro proximity ligation data and whole-genome triplication in lettuce.</title>
        <authorList>
            <person name="Reyes-Chin-Wo S."/>
            <person name="Wang Z."/>
            <person name="Yang X."/>
            <person name="Kozik A."/>
            <person name="Arikit S."/>
            <person name="Song C."/>
            <person name="Xia L."/>
            <person name="Froenicke L."/>
            <person name="Lavelle D.O."/>
            <person name="Truco M.J."/>
            <person name="Xia R."/>
            <person name="Zhu S."/>
            <person name="Xu C."/>
            <person name="Xu H."/>
            <person name="Xu X."/>
            <person name="Cox K."/>
            <person name="Korf I."/>
            <person name="Meyers B.C."/>
            <person name="Michelmore R.W."/>
        </authorList>
    </citation>
    <scope>NUCLEOTIDE SEQUENCE [LARGE SCALE GENOMIC DNA]</scope>
    <source>
        <strain evidence="3">cv. Salinas</strain>
        <tissue evidence="2">Seedlings</tissue>
    </source>
</reference>
<dbReference type="Proteomes" id="UP000235145">
    <property type="component" value="Unassembled WGS sequence"/>
</dbReference>